<protein>
    <submittedName>
        <fullName evidence="2">Uncharacterized protein</fullName>
    </submittedName>
</protein>
<feature type="transmembrane region" description="Helical" evidence="1">
    <location>
        <begin position="20"/>
        <end position="45"/>
    </location>
</feature>
<dbReference type="WBParaSite" id="SSTP_0000016300.1">
    <property type="protein sequence ID" value="SSTP_0000016300.1"/>
    <property type="gene ID" value="SSTP_0000016300"/>
</dbReference>
<accession>A0A0K0DSF3</accession>
<keyword evidence="1" id="KW-1133">Transmembrane helix</keyword>
<reference evidence="2" key="1">
    <citation type="submission" date="2015-08" db="UniProtKB">
        <authorList>
            <consortium name="WormBaseParasite"/>
        </authorList>
    </citation>
    <scope>IDENTIFICATION</scope>
</reference>
<sequence length="72" mass="8010">MTEDGFWEIGGIPFPKFVVIMLIVCGCLLIISLIATIGGIAYGLYYCRTRNRKLIVPLEPLDNVSVSYSVQQ</sequence>
<name>A0A0K0DSF3_STRER</name>
<keyword evidence="1" id="KW-0812">Transmembrane</keyword>
<evidence type="ECO:0000313" key="2">
    <source>
        <dbReference type="WBParaSite" id="SSTP_0000016300.1"/>
    </source>
</evidence>
<proteinExistence type="predicted"/>
<keyword evidence="1" id="KW-0472">Membrane</keyword>
<organism evidence="2">
    <name type="scientific">Strongyloides stercoralis</name>
    <name type="common">Threadworm</name>
    <dbReference type="NCBI Taxonomy" id="6248"/>
    <lineage>
        <taxon>Eukaryota</taxon>
        <taxon>Metazoa</taxon>
        <taxon>Ecdysozoa</taxon>
        <taxon>Nematoda</taxon>
        <taxon>Chromadorea</taxon>
        <taxon>Rhabditida</taxon>
        <taxon>Tylenchina</taxon>
        <taxon>Panagrolaimomorpha</taxon>
        <taxon>Strongyloidoidea</taxon>
        <taxon>Strongyloididae</taxon>
        <taxon>Strongyloides</taxon>
    </lineage>
</organism>
<evidence type="ECO:0000256" key="1">
    <source>
        <dbReference type="SAM" id="Phobius"/>
    </source>
</evidence>
<dbReference type="AlphaFoldDB" id="A0A0K0DSF3"/>